<feature type="signal peptide" evidence="1">
    <location>
        <begin position="1"/>
        <end position="21"/>
    </location>
</feature>
<accession>A0ABX9CNI0</accession>
<name>A0ABX9CNI0_9ACTN</name>
<organism evidence="2 3">
    <name type="scientific">Micromonospora saelicesensis</name>
    <dbReference type="NCBI Taxonomy" id="285676"/>
    <lineage>
        <taxon>Bacteria</taxon>
        <taxon>Bacillati</taxon>
        <taxon>Actinomycetota</taxon>
        <taxon>Actinomycetes</taxon>
        <taxon>Micromonosporales</taxon>
        <taxon>Micromonosporaceae</taxon>
        <taxon>Micromonospora</taxon>
    </lineage>
</organism>
<evidence type="ECO:0000256" key="1">
    <source>
        <dbReference type="SAM" id="SignalP"/>
    </source>
</evidence>
<gene>
    <name evidence="2" type="ORF">GAR05_01872</name>
</gene>
<dbReference type="EMBL" id="PXXW01000014">
    <property type="protein sequence ID" value="RAO01701.1"/>
    <property type="molecule type" value="Genomic_DNA"/>
</dbReference>
<sequence>MPKLVTCVSVAADAGVANVNAAAASVTAAMTTPSILVFSVIVAIPCEKGAWKGT</sequence>
<comment type="caution">
    <text evidence="2">The sequence shown here is derived from an EMBL/GenBank/DDBJ whole genome shotgun (WGS) entry which is preliminary data.</text>
</comment>
<keyword evidence="1" id="KW-0732">Signal</keyword>
<evidence type="ECO:0000313" key="3">
    <source>
        <dbReference type="Proteomes" id="UP000249334"/>
    </source>
</evidence>
<keyword evidence="3" id="KW-1185">Reference proteome</keyword>
<proteinExistence type="predicted"/>
<evidence type="ECO:0000313" key="2">
    <source>
        <dbReference type="EMBL" id="RAO01701.1"/>
    </source>
</evidence>
<reference evidence="2 3" key="1">
    <citation type="submission" date="2018-03" db="EMBL/GenBank/DDBJ databases">
        <title>Genomic framework for the identification of Micromonospora saelicesensis and Micromonospora noduli.</title>
        <authorList>
            <person name="Riesco R."/>
            <person name="Trujillo M.E."/>
        </authorList>
    </citation>
    <scope>NUCLEOTIDE SEQUENCE [LARGE SCALE GENOMIC DNA]</scope>
    <source>
        <strain evidence="2 3">GAR05</strain>
    </source>
</reference>
<dbReference type="Proteomes" id="UP000249334">
    <property type="component" value="Unassembled WGS sequence"/>
</dbReference>
<feature type="chain" id="PRO_5047546423" evidence="1">
    <location>
        <begin position="22"/>
        <end position="54"/>
    </location>
</feature>
<protein>
    <submittedName>
        <fullName evidence="2">Uncharacterized protein</fullName>
    </submittedName>
</protein>